<feature type="region of interest" description="Disordered" evidence="1">
    <location>
        <begin position="191"/>
        <end position="214"/>
    </location>
</feature>
<keyword evidence="2" id="KW-0472">Membrane</keyword>
<reference evidence="3" key="1">
    <citation type="submission" date="2023-08" db="EMBL/GenBank/DDBJ databases">
        <title>Black Yeasts Isolated from many extreme environments.</title>
        <authorList>
            <person name="Coleine C."/>
            <person name="Stajich J.E."/>
            <person name="Selbmann L."/>
        </authorList>
    </citation>
    <scope>NUCLEOTIDE SEQUENCE</scope>
    <source>
        <strain evidence="3">CCFEE 5810</strain>
    </source>
</reference>
<sequence length="234" mass="24521">MASPVVTVPTDLSTGLNTLWITNNGALSPIFVTVDSTTTEVVGGAVPSGASVVVASVPAQTTEAQPQPPRSIMSTVTVLYLRSTPPNVELAMQTVTTLDAIGRVMAYDMPTTSVPAKVPQPVAPAMTGSAIPVSTDRPTSTAPARTPGLGPDNQGAAKLALAIVVPVVGAVLLALLICGMIKVAPRIKKSLQRRKTATEDAERDQATERKRWSQVSLDLPASLQELEAPRKIWR</sequence>
<organism evidence="3 4">
    <name type="scientific">Elasticomyces elasticus</name>
    <dbReference type="NCBI Taxonomy" id="574655"/>
    <lineage>
        <taxon>Eukaryota</taxon>
        <taxon>Fungi</taxon>
        <taxon>Dikarya</taxon>
        <taxon>Ascomycota</taxon>
        <taxon>Pezizomycotina</taxon>
        <taxon>Dothideomycetes</taxon>
        <taxon>Dothideomycetidae</taxon>
        <taxon>Mycosphaerellales</taxon>
        <taxon>Teratosphaeriaceae</taxon>
        <taxon>Elasticomyces</taxon>
    </lineage>
</organism>
<evidence type="ECO:0000313" key="4">
    <source>
        <dbReference type="Proteomes" id="UP001310594"/>
    </source>
</evidence>
<gene>
    <name evidence="3" type="ORF">LTR97_003686</name>
</gene>
<evidence type="ECO:0000313" key="3">
    <source>
        <dbReference type="EMBL" id="KAK5702740.1"/>
    </source>
</evidence>
<evidence type="ECO:0000256" key="2">
    <source>
        <dbReference type="SAM" id="Phobius"/>
    </source>
</evidence>
<keyword evidence="2" id="KW-0812">Transmembrane</keyword>
<feature type="region of interest" description="Disordered" evidence="1">
    <location>
        <begin position="128"/>
        <end position="150"/>
    </location>
</feature>
<dbReference type="EMBL" id="JAVRQU010000005">
    <property type="protein sequence ID" value="KAK5702740.1"/>
    <property type="molecule type" value="Genomic_DNA"/>
</dbReference>
<comment type="caution">
    <text evidence="3">The sequence shown here is derived from an EMBL/GenBank/DDBJ whole genome shotgun (WGS) entry which is preliminary data.</text>
</comment>
<feature type="compositionally biased region" description="Basic and acidic residues" evidence="1">
    <location>
        <begin position="196"/>
        <end position="211"/>
    </location>
</feature>
<dbReference type="AlphaFoldDB" id="A0AAN8A3U0"/>
<protein>
    <submittedName>
        <fullName evidence="3">Uncharacterized protein</fullName>
    </submittedName>
</protein>
<proteinExistence type="predicted"/>
<keyword evidence="2" id="KW-1133">Transmembrane helix</keyword>
<evidence type="ECO:0000256" key="1">
    <source>
        <dbReference type="SAM" id="MobiDB-lite"/>
    </source>
</evidence>
<dbReference type="Proteomes" id="UP001310594">
    <property type="component" value="Unassembled WGS sequence"/>
</dbReference>
<name>A0AAN8A3U0_9PEZI</name>
<feature type="transmembrane region" description="Helical" evidence="2">
    <location>
        <begin position="159"/>
        <end position="184"/>
    </location>
</feature>
<accession>A0AAN8A3U0</accession>